<gene>
    <name evidence="3" type="ORF">VNI00_017068</name>
</gene>
<evidence type="ECO:0000313" key="4">
    <source>
        <dbReference type="Proteomes" id="UP001383192"/>
    </source>
</evidence>
<evidence type="ECO:0000313" key="3">
    <source>
        <dbReference type="EMBL" id="KAK7022034.1"/>
    </source>
</evidence>
<organism evidence="3 4">
    <name type="scientific">Paramarasmius palmivorus</name>
    <dbReference type="NCBI Taxonomy" id="297713"/>
    <lineage>
        <taxon>Eukaryota</taxon>
        <taxon>Fungi</taxon>
        <taxon>Dikarya</taxon>
        <taxon>Basidiomycota</taxon>
        <taxon>Agaricomycotina</taxon>
        <taxon>Agaricomycetes</taxon>
        <taxon>Agaricomycetidae</taxon>
        <taxon>Agaricales</taxon>
        <taxon>Marasmiineae</taxon>
        <taxon>Marasmiaceae</taxon>
        <taxon>Paramarasmius</taxon>
    </lineage>
</organism>
<feature type="domain" description="RRM" evidence="2">
    <location>
        <begin position="20"/>
        <end position="98"/>
    </location>
</feature>
<dbReference type="SMART" id="SM00360">
    <property type="entry name" value="RRM"/>
    <property type="match status" value="1"/>
</dbReference>
<dbReference type="GO" id="GO:0003723">
    <property type="term" value="F:RNA binding"/>
    <property type="evidence" value="ECO:0007669"/>
    <property type="project" value="UniProtKB-UniRule"/>
</dbReference>
<evidence type="ECO:0000256" key="1">
    <source>
        <dbReference type="PROSITE-ProRule" id="PRU00176"/>
    </source>
</evidence>
<dbReference type="InterPro" id="IPR035979">
    <property type="entry name" value="RBD_domain_sf"/>
</dbReference>
<proteinExistence type="predicted"/>
<name>A0AAW0B7I2_9AGAR</name>
<dbReference type="EMBL" id="JAYKXP010000154">
    <property type="protein sequence ID" value="KAK7022034.1"/>
    <property type="molecule type" value="Genomic_DNA"/>
</dbReference>
<dbReference type="CDD" id="cd00590">
    <property type="entry name" value="RRM_SF"/>
    <property type="match status" value="1"/>
</dbReference>
<protein>
    <recommendedName>
        <fullName evidence="2">RRM domain-containing protein</fullName>
    </recommendedName>
</protein>
<dbReference type="PANTHER" id="PTHR48034">
    <property type="entry name" value="TRANSFORMER-2 SEX-DETERMINING PROTEIN-RELATED"/>
    <property type="match status" value="1"/>
</dbReference>
<reference evidence="3 4" key="1">
    <citation type="submission" date="2024-01" db="EMBL/GenBank/DDBJ databases">
        <title>A draft genome for a cacao thread blight-causing isolate of Paramarasmius palmivorus.</title>
        <authorList>
            <person name="Baruah I.K."/>
            <person name="Bukari Y."/>
            <person name="Amoako-Attah I."/>
            <person name="Meinhardt L.W."/>
            <person name="Bailey B.A."/>
            <person name="Cohen S.P."/>
        </authorList>
    </citation>
    <scope>NUCLEOTIDE SEQUENCE [LARGE SCALE GENOMIC DNA]</scope>
    <source>
        <strain evidence="3 4">GH-12</strain>
    </source>
</reference>
<accession>A0AAW0B7I2</accession>
<sequence>MSIAVTDGAYSIDSSRNSGKNLHVKGLSRRVDNRDLEEAFAKIGRVQKAQVMFDPHTRDSRGFGFVTMESPEEAEAAITALNATELFGKVITVEKARRSRARTPTPGQYCGPPRKNELLVMLATGTGMAIGGPEVGAKRKIEGEVVIETAITIEAETTIIEGIEMVVIATTVAIHIITESGGTRA</sequence>
<dbReference type="PROSITE" id="PS50102">
    <property type="entry name" value="RRM"/>
    <property type="match status" value="1"/>
</dbReference>
<dbReference type="SUPFAM" id="SSF54928">
    <property type="entry name" value="RNA-binding domain, RBD"/>
    <property type="match status" value="1"/>
</dbReference>
<dbReference type="Gene3D" id="3.30.70.330">
    <property type="match status" value="1"/>
</dbReference>
<dbReference type="Pfam" id="PF00076">
    <property type="entry name" value="RRM_1"/>
    <property type="match status" value="1"/>
</dbReference>
<dbReference type="InterPro" id="IPR000504">
    <property type="entry name" value="RRM_dom"/>
</dbReference>
<dbReference type="InterPro" id="IPR012677">
    <property type="entry name" value="Nucleotide-bd_a/b_plait_sf"/>
</dbReference>
<dbReference type="Proteomes" id="UP001383192">
    <property type="component" value="Unassembled WGS sequence"/>
</dbReference>
<keyword evidence="4" id="KW-1185">Reference proteome</keyword>
<dbReference type="AlphaFoldDB" id="A0AAW0B7I2"/>
<evidence type="ECO:0000259" key="2">
    <source>
        <dbReference type="PROSITE" id="PS50102"/>
    </source>
</evidence>
<dbReference type="InterPro" id="IPR050441">
    <property type="entry name" value="RBM"/>
</dbReference>
<keyword evidence="1" id="KW-0694">RNA-binding</keyword>
<comment type="caution">
    <text evidence="3">The sequence shown here is derived from an EMBL/GenBank/DDBJ whole genome shotgun (WGS) entry which is preliminary data.</text>
</comment>